<name>A0ABU6ZZT0_9FABA</name>
<dbReference type="Gene3D" id="1.25.40.10">
    <property type="entry name" value="Tetratricopeptide repeat domain"/>
    <property type="match status" value="1"/>
</dbReference>
<evidence type="ECO:0000313" key="4">
    <source>
        <dbReference type="Proteomes" id="UP001341840"/>
    </source>
</evidence>
<feature type="repeat" description="PPR" evidence="2">
    <location>
        <begin position="5"/>
        <end position="39"/>
    </location>
</feature>
<dbReference type="EMBL" id="JASCZI010281909">
    <property type="protein sequence ID" value="MED6227494.1"/>
    <property type="molecule type" value="Genomic_DNA"/>
</dbReference>
<keyword evidence="1" id="KW-0677">Repeat</keyword>
<dbReference type="InterPro" id="IPR011990">
    <property type="entry name" value="TPR-like_helical_dom_sf"/>
</dbReference>
<reference evidence="3 4" key="1">
    <citation type="journal article" date="2023" name="Plants (Basel)">
        <title>Bridging the Gap: Combining Genomics and Transcriptomics Approaches to Understand Stylosanthes scabra, an Orphan Legume from the Brazilian Caatinga.</title>
        <authorList>
            <person name="Ferreira-Neto J.R.C."/>
            <person name="da Silva M.D."/>
            <person name="Binneck E."/>
            <person name="de Melo N.F."/>
            <person name="da Silva R.H."/>
            <person name="de Melo A.L.T.M."/>
            <person name="Pandolfi V."/>
            <person name="Bustamante F.O."/>
            <person name="Brasileiro-Vidal A.C."/>
            <person name="Benko-Iseppon A.M."/>
        </authorList>
    </citation>
    <scope>NUCLEOTIDE SEQUENCE [LARGE SCALE GENOMIC DNA]</scope>
    <source>
        <tissue evidence="3">Leaves</tissue>
    </source>
</reference>
<keyword evidence="4" id="KW-1185">Reference proteome</keyword>
<feature type="non-terminal residue" evidence="3">
    <location>
        <position position="66"/>
    </location>
</feature>
<evidence type="ECO:0000256" key="2">
    <source>
        <dbReference type="PROSITE-ProRule" id="PRU00708"/>
    </source>
</evidence>
<gene>
    <name evidence="3" type="ORF">PIB30_114106</name>
</gene>
<dbReference type="Proteomes" id="UP001341840">
    <property type="component" value="Unassembled WGS sequence"/>
</dbReference>
<dbReference type="InterPro" id="IPR046960">
    <property type="entry name" value="PPR_At4g14850-like_plant"/>
</dbReference>
<comment type="caution">
    <text evidence="3">The sequence shown here is derived from an EMBL/GenBank/DDBJ whole genome shotgun (WGS) entry which is preliminary data.</text>
</comment>
<accession>A0ABU6ZZT0</accession>
<organism evidence="3 4">
    <name type="scientific">Stylosanthes scabra</name>
    <dbReference type="NCBI Taxonomy" id="79078"/>
    <lineage>
        <taxon>Eukaryota</taxon>
        <taxon>Viridiplantae</taxon>
        <taxon>Streptophyta</taxon>
        <taxon>Embryophyta</taxon>
        <taxon>Tracheophyta</taxon>
        <taxon>Spermatophyta</taxon>
        <taxon>Magnoliopsida</taxon>
        <taxon>eudicotyledons</taxon>
        <taxon>Gunneridae</taxon>
        <taxon>Pentapetalae</taxon>
        <taxon>rosids</taxon>
        <taxon>fabids</taxon>
        <taxon>Fabales</taxon>
        <taxon>Fabaceae</taxon>
        <taxon>Papilionoideae</taxon>
        <taxon>50 kb inversion clade</taxon>
        <taxon>dalbergioids sensu lato</taxon>
        <taxon>Dalbergieae</taxon>
        <taxon>Pterocarpus clade</taxon>
        <taxon>Stylosanthes</taxon>
    </lineage>
</organism>
<protein>
    <recommendedName>
        <fullName evidence="5">Pentatricopeptide repeat-containing protein</fullName>
    </recommendedName>
</protein>
<dbReference type="PROSITE" id="PS51375">
    <property type="entry name" value="PPR"/>
    <property type="match status" value="1"/>
</dbReference>
<evidence type="ECO:0008006" key="5">
    <source>
        <dbReference type="Google" id="ProtNLM"/>
    </source>
</evidence>
<dbReference type="Pfam" id="PF13041">
    <property type="entry name" value="PPR_2"/>
    <property type="match status" value="1"/>
</dbReference>
<proteinExistence type="predicted"/>
<dbReference type="InterPro" id="IPR002885">
    <property type="entry name" value="PPR_rpt"/>
</dbReference>
<evidence type="ECO:0000256" key="1">
    <source>
        <dbReference type="ARBA" id="ARBA00022737"/>
    </source>
</evidence>
<dbReference type="NCBIfam" id="TIGR00756">
    <property type="entry name" value="PPR"/>
    <property type="match status" value="1"/>
</dbReference>
<sequence length="66" mass="7359">MRMPDVVSWTTLITTFVQTGEEENAVDTFKRMRKSGVSANQYTFAAVISACANLAVKEWGQQIHGH</sequence>
<dbReference type="PANTHER" id="PTHR47926">
    <property type="entry name" value="PENTATRICOPEPTIDE REPEAT-CONTAINING PROTEIN"/>
    <property type="match status" value="1"/>
</dbReference>
<evidence type="ECO:0000313" key="3">
    <source>
        <dbReference type="EMBL" id="MED6227494.1"/>
    </source>
</evidence>